<dbReference type="Proteomes" id="UP000831701">
    <property type="component" value="Chromosome 19"/>
</dbReference>
<organism evidence="1 2">
    <name type="scientific">Scortum barcoo</name>
    <name type="common">barcoo grunter</name>
    <dbReference type="NCBI Taxonomy" id="214431"/>
    <lineage>
        <taxon>Eukaryota</taxon>
        <taxon>Metazoa</taxon>
        <taxon>Chordata</taxon>
        <taxon>Craniata</taxon>
        <taxon>Vertebrata</taxon>
        <taxon>Euteleostomi</taxon>
        <taxon>Actinopterygii</taxon>
        <taxon>Neopterygii</taxon>
        <taxon>Teleostei</taxon>
        <taxon>Neoteleostei</taxon>
        <taxon>Acanthomorphata</taxon>
        <taxon>Eupercaria</taxon>
        <taxon>Centrarchiformes</taxon>
        <taxon>Terapontoidei</taxon>
        <taxon>Terapontidae</taxon>
        <taxon>Scortum</taxon>
    </lineage>
</organism>
<comment type="caution">
    <text evidence="1">The sequence shown here is derived from an EMBL/GenBank/DDBJ whole genome shotgun (WGS) entry which is preliminary data.</text>
</comment>
<feature type="non-terminal residue" evidence="1">
    <location>
        <position position="1"/>
    </location>
</feature>
<proteinExistence type="predicted"/>
<evidence type="ECO:0000313" key="1">
    <source>
        <dbReference type="EMBL" id="KAI3357918.1"/>
    </source>
</evidence>
<feature type="non-terminal residue" evidence="1">
    <location>
        <position position="245"/>
    </location>
</feature>
<evidence type="ECO:0000313" key="2">
    <source>
        <dbReference type="Proteomes" id="UP000831701"/>
    </source>
</evidence>
<sequence>PDNLFGVIDRTETSRPEAAFIVAGDFNSANLRKVLLRYHQHISCPTHGENTLHHVYIPYADLTTVQRSTPSCPPEARHQAQRPRAQQRLLSNIIVRSADDKTVISLITTTMRRLQRDSQTAALLPLQAEQDQHGLKDTLQLLQVTHREDPDWLHHRLLWQLLLDCEALQREVKAAQHISRTELPSMEDLYTQRGRRKATRIITDLSHPATNCSACCRLADGSAAFELNHQAQGSFILQEKRLLNS</sequence>
<keyword evidence="2" id="KW-1185">Reference proteome</keyword>
<name>A0ACB8VQQ8_9TELE</name>
<gene>
    <name evidence="1" type="ORF">L3Q82_016301</name>
</gene>
<reference evidence="1" key="1">
    <citation type="submission" date="2022-04" db="EMBL/GenBank/DDBJ databases">
        <title>Jade perch genome.</title>
        <authorList>
            <person name="Chao B."/>
        </authorList>
    </citation>
    <scope>NUCLEOTIDE SEQUENCE</scope>
    <source>
        <strain evidence="1">CB-2022</strain>
    </source>
</reference>
<protein>
    <submittedName>
        <fullName evidence="1">Uncharacterized protein</fullName>
    </submittedName>
</protein>
<accession>A0ACB8VQQ8</accession>
<dbReference type="EMBL" id="CM041549">
    <property type="protein sequence ID" value="KAI3357918.1"/>
    <property type="molecule type" value="Genomic_DNA"/>
</dbReference>